<dbReference type="InterPro" id="IPR027417">
    <property type="entry name" value="P-loop_NTPase"/>
</dbReference>
<dbReference type="RefSeq" id="WP_354488777.1">
    <property type="nucleotide sequence ID" value="NZ_JBEPMC010000002.1"/>
</dbReference>
<dbReference type="InterPro" id="IPR003439">
    <property type="entry name" value="ABC_transporter-like_ATP-bd"/>
</dbReference>
<dbReference type="CDD" id="cd03257">
    <property type="entry name" value="ABC_NikE_OppD_transporters"/>
    <property type="match status" value="1"/>
</dbReference>
<protein>
    <submittedName>
        <fullName evidence="9">Peptide/nickel transport system ATP-binding protein</fullName>
    </submittedName>
</protein>
<dbReference type="InterPro" id="IPR013563">
    <property type="entry name" value="Oligopep_ABC_C"/>
</dbReference>
<feature type="domain" description="ABC transporter" evidence="8">
    <location>
        <begin position="10"/>
        <end position="259"/>
    </location>
</feature>
<organism evidence="9 10">
    <name type="scientific">Mesorhizobium robiniae</name>
    <dbReference type="NCBI Taxonomy" id="559315"/>
    <lineage>
        <taxon>Bacteria</taxon>
        <taxon>Pseudomonadati</taxon>
        <taxon>Pseudomonadota</taxon>
        <taxon>Alphaproteobacteria</taxon>
        <taxon>Hyphomicrobiales</taxon>
        <taxon>Phyllobacteriaceae</taxon>
        <taxon>Mesorhizobium</taxon>
    </lineage>
</organism>
<dbReference type="EMBL" id="JBEPMC010000002">
    <property type="protein sequence ID" value="MET3578181.1"/>
    <property type="molecule type" value="Genomic_DNA"/>
</dbReference>
<comment type="subcellular location">
    <subcellularLocation>
        <location evidence="1">Cell inner membrane</location>
        <topology evidence="1">Peripheral membrane protein</topology>
    </subcellularLocation>
</comment>
<dbReference type="InterPro" id="IPR050388">
    <property type="entry name" value="ABC_Ni/Peptide_Import"/>
</dbReference>
<dbReference type="NCBIfam" id="TIGR01727">
    <property type="entry name" value="oligo_HPY"/>
    <property type="match status" value="1"/>
</dbReference>
<evidence type="ECO:0000313" key="10">
    <source>
        <dbReference type="Proteomes" id="UP001549204"/>
    </source>
</evidence>
<evidence type="ECO:0000256" key="2">
    <source>
        <dbReference type="ARBA" id="ARBA00005417"/>
    </source>
</evidence>
<sequence>MSNASPLLAVERLSVSFESRSRTLLPAVRDVDFTIEDGEIMGLVGESGSGKSATMMAVIGLLPPRARVTGSVKFRGAELIGQAESFLRRYRGARIGMIFQDPMTTLNPLLTVGAQIAEAVRIHDRSVSARAGLQRAVELLDLVSIPSPRQRAGQYPHEFSGGMRQRAVIAMAMANDPQMLIADEPTTALDVTIQAQIMELLQRLCSERRMGLVLVTHDLGVVASVANKIAVMYAGRIVECGEVADVFRAPRHPYTRALLDSLPRIEQRVARLSAIPGAPPSLAFLPKGCAFHPRCRRTVDMCKYQDPLLRRIGHVDVACHRADEVSSPVRTTGETV</sequence>
<accession>A0ABV2GIR6</accession>
<dbReference type="PROSITE" id="PS50893">
    <property type="entry name" value="ABC_TRANSPORTER_2"/>
    <property type="match status" value="1"/>
</dbReference>
<evidence type="ECO:0000256" key="5">
    <source>
        <dbReference type="ARBA" id="ARBA00022741"/>
    </source>
</evidence>
<keyword evidence="3" id="KW-0813">Transport</keyword>
<comment type="similarity">
    <text evidence="2">Belongs to the ABC transporter superfamily.</text>
</comment>
<keyword evidence="7" id="KW-0472">Membrane</keyword>
<keyword evidence="10" id="KW-1185">Reference proteome</keyword>
<keyword evidence="6 9" id="KW-0067">ATP-binding</keyword>
<dbReference type="Pfam" id="PF00005">
    <property type="entry name" value="ABC_tran"/>
    <property type="match status" value="1"/>
</dbReference>
<dbReference type="PROSITE" id="PS00211">
    <property type="entry name" value="ABC_TRANSPORTER_1"/>
    <property type="match status" value="1"/>
</dbReference>
<evidence type="ECO:0000256" key="1">
    <source>
        <dbReference type="ARBA" id="ARBA00004417"/>
    </source>
</evidence>
<name>A0ABV2GIR6_9HYPH</name>
<dbReference type="PANTHER" id="PTHR43297">
    <property type="entry name" value="OLIGOPEPTIDE TRANSPORT ATP-BINDING PROTEIN APPD"/>
    <property type="match status" value="1"/>
</dbReference>
<comment type="caution">
    <text evidence="9">The sequence shown here is derived from an EMBL/GenBank/DDBJ whole genome shotgun (WGS) entry which is preliminary data.</text>
</comment>
<keyword evidence="5" id="KW-0547">Nucleotide-binding</keyword>
<evidence type="ECO:0000313" key="9">
    <source>
        <dbReference type="EMBL" id="MET3578181.1"/>
    </source>
</evidence>
<keyword evidence="4" id="KW-1003">Cell membrane</keyword>
<dbReference type="InterPro" id="IPR003593">
    <property type="entry name" value="AAA+_ATPase"/>
</dbReference>
<proteinExistence type="inferred from homology"/>
<evidence type="ECO:0000256" key="3">
    <source>
        <dbReference type="ARBA" id="ARBA00022448"/>
    </source>
</evidence>
<evidence type="ECO:0000259" key="8">
    <source>
        <dbReference type="PROSITE" id="PS50893"/>
    </source>
</evidence>
<evidence type="ECO:0000256" key="7">
    <source>
        <dbReference type="ARBA" id="ARBA00023136"/>
    </source>
</evidence>
<evidence type="ECO:0000256" key="4">
    <source>
        <dbReference type="ARBA" id="ARBA00022475"/>
    </source>
</evidence>
<dbReference type="GO" id="GO:0005524">
    <property type="term" value="F:ATP binding"/>
    <property type="evidence" value="ECO:0007669"/>
    <property type="project" value="UniProtKB-KW"/>
</dbReference>
<dbReference type="PANTHER" id="PTHR43297:SF2">
    <property type="entry name" value="DIPEPTIDE TRANSPORT ATP-BINDING PROTEIN DPPD"/>
    <property type="match status" value="1"/>
</dbReference>
<gene>
    <name evidence="9" type="ORF">ABID19_001198</name>
</gene>
<reference evidence="9 10" key="1">
    <citation type="submission" date="2024-06" db="EMBL/GenBank/DDBJ databases">
        <title>Genomic Encyclopedia of Type Strains, Phase IV (KMG-IV): sequencing the most valuable type-strain genomes for metagenomic binning, comparative biology and taxonomic classification.</title>
        <authorList>
            <person name="Goeker M."/>
        </authorList>
    </citation>
    <scope>NUCLEOTIDE SEQUENCE [LARGE SCALE GENOMIC DNA]</scope>
    <source>
        <strain evidence="9 10">DSM 100022</strain>
    </source>
</reference>
<dbReference type="Gene3D" id="3.40.50.300">
    <property type="entry name" value="P-loop containing nucleotide triphosphate hydrolases"/>
    <property type="match status" value="1"/>
</dbReference>
<evidence type="ECO:0000256" key="6">
    <source>
        <dbReference type="ARBA" id="ARBA00022840"/>
    </source>
</evidence>
<dbReference type="Pfam" id="PF08352">
    <property type="entry name" value="oligo_HPY"/>
    <property type="match status" value="1"/>
</dbReference>
<dbReference type="InterPro" id="IPR017871">
    <property type="entry name" value="ABC_transporter-like_CS"/>
</dbReference>
<dbReference type="SUPFAM" id="SSF52540">
    <property type="entry name" value="P-loop containing nucleoside triphosphate hydrolases"/>
    <property type="match status" value="1"/>
</dbReference>
<dbReference type="SMART" id="SM00382">
    <property type="entry name" value="AAA"/>
    <property type="match status" value="1"/>
</dbReference>
<dbReference type="Proteomes" id="UP001549204">
    <property type="component" value="Unassembled WGS sequence"/>
</dbReference>